<comment type="caution">
    <text evidence="2">The sequence shown here is derived from an EMBL/GenBank/DDBJ whole genome shotgun (WGS) entry which is preliminary data.</text>
</comment>
<dbReference type="Gene3D" id="3.30.720.110">
    <property type="match status" value="1"/>
</dbReference>
<keyword evidence="3" id="KW-1185">Reference proteome</keyword>
<dbReference type="EMBL" id="VLTJ01000007">
    <property type="protein sequence ID" value="TSH98019.1"/>
    <property type="molecule type" value="Genomic_DNA"/>
</dbReference>
<accession>A0A556AYK2</accession>
<protein>
    <submittedName>
        <fullName evidence="2">Glyoxalase</fullName>
    </submittedName>
</protein>
<name>A0A556AYK2_9BURK</name>
<organism evidence="2 3">
    <name type="scientific">Verticiella sediminum</name>
    <dbReference type="NCBI Taxonomy" id="1247510"/>
    <lineage>
        <taxon>Bacteria</taxon>
        <taxon>Pseudomonadati</taxon>
        <taxon>Pseudomonadota</taxon>
        <taxon>Betaproteobacteria</taxon>
        <taxon>Burkholderiales</taxon>
        <taxon>Alcaligenaceae</taxon>
        <taxon>Verticiella</taxon>
    </lineage>
</organism>
<dbReference type="SUPFAM" id="SSF54593">
    <property type="entry name" value="Glyoxalase/Bleomycin resistance protein/Dihydroxybiphenyl dioxygenase"/>
    <property type="match status" value="1"/>
</dbReference>
<dbReference type="InterPro" id="IPR037523">
    <property type="entry name" value="VOC_core"/>
</dbReference>
<dbReference type="Pfam" id="PF00903">
    <property type="entry name" value="Glyoxalase"/>
    <property type="match status" value="1"/>
</dbReference>
<dbReference type="InterPro" id="IPR004360">
    <property type="entry name" value="Glyas_Fos-R_dOase_dom"/>
</dbReference>
<dbReference type="OrthoDB" id="9806868at2"/>
<reference evidence="2 3" key="1">
    <citation type="submission" date="2019-07" db="EMBL/GenBank/DDBJ databases">
        <title>Qingshengfaniella alkalisoli gen. nov., sp. nov., isolated from saline soil.</title>
        <authorList>
            <person name="Xu L."/>
            <person name="Huang X.-X."/>
            <person name="Sun J.-Q."/>
        </authorList>
    </citation>
    <scope>NUCLEOTIDE SEQUENCE [LARGE SCALE GENOMIC DNA]</scope>
    <source>
        <strain evidence="2 3">DSM 27279</strain>
    </source>
</reference>
<sequence>MGSAVISCLVYRDANAMIEWLRTAFGFAERVVYRNDQGVVEHAELTLGDGMVMLGNRRDSEFSRLMGEPGTLGAVTQSAYLVVADAYAALARVQAAGGSIVSPLRHDEAAGDQFVCRDPEGHLWCVGTYDPWQAAAG</sequence>
<feature type="domain" description="VOC" evidence="1">
    <location>
        <begin position="1"/>
        <end position="129"/>
    </location>
</feature>
<proteinExistence type="predicted"/>
<dbReference type="PANTHER" id="PTHR34109">
    <property type="entry name" value="BNAUNNG04460D PROTEIN-RELATED"/>
    <property type="match status" value="1"/>
</dbReference>
<evidence type="ECO:0000313" key="3">
    <source>
        <dbReference type="Proteomes" id="UP000318405"/>
    </source>
</evidence>
<dbReference type="PROSITE" id="PS51819">
    <property type="entry name" value="VOC"/>
    <property type="match status" value="1"/>
</dbReference>
<dbReference type="RefSeq" id="WP_143946901.1">
    <property type="nucleotide sequence ID" value="NZ_BAABMB010000004.1"/>
</dbReference>
<dbReference type="Proteomes" id="UP000318405">
    <property type="component" value="Unassembled WGS sequence"/>
</dbReference>
<evidence type="ECO:0000259" key="1">
    <source>
        <dbReference type="PROSITE" id="PS51819"/>
    </source>
</evidence>
<dbReference type="Gene3D" id="3.30.720.120">
    <property type="match status" value="1"/>
</dbReference>
<dbReference type="PANTHER" id="PTHR34109:SF1">
    <property type="entry name" value="VOC DOMAIN-CONTAINING PROTEIN"/>
    <property type="match status" value="1"/>
</dbReference>
<dbReference type="AlphaFoldDB" id="A0A556AYK2"/>
<dbReference type="InterPro" id="IPR029068">
    <property type="entry name" value="Glyas_Bleomycin-R_OHBP_Dase"/>
</dbReference>
<evidence type="ECO:0000313" key="2">
    <source>
        <dbReference type="EMBL" id="TSH98019.1"/>
    </source>
</evidence>
<gene>
    <name evidence="2" type="ORF">FOZ76_04325</name>
</gene>